<evidence type="ECO:0000313" key="8">
    <source>
        <dbReference type="EMBL" id="DAF95401.1"/>
    </source>
</evidence>
<dbReference type="PROSITE" id="PS51747">
    <property type="entry name" value="CYT_DCMP_DEAMINASES_2"/>
    <property type="match status" value="1"/>
</dbReference>
<keyword evidence="4 6" id="KW-0862">Zinc</keyword>
<feature type="active site" description="Proton donor" evidence="5">
    <location>
        <position position="89"/>
    </location>
</feature>
<dbReference type="PANTHER" id="PTHR11086:SF18">
    <property type="entry name" value="DEOXYCYTIDYLATE DEAMINASE"/>
    <property type="match status" value="1"/>
</dbReference>
<comment type="similarity">
    <text evidence="1">Belongs to the cytidine and deoxycytidylate deaminase family.</text>
</comment>
<keyword evidence="3" id="KW-0378">Hydrolase</keyword>
<dbReference type="EMBL" id="BK016109">
    <property type="protein sequence ID" value="DAF95401.1"/>
    <property type="molecule type" value="Genomic_DNA"/>
</dbReference>
<organism evidence="8">
    <name type="scientific">Myoviridae sp. ctCo31</name>
    <dbReference type="NCBI Taxonomy" id="2825053"/>
    <lineage>
        <taxon>Viruses</taxon>
        <taxon>Duplodnaviria</taxon>
        <taxon>Heunggongvirae</taxon>
        <taxon>Uroviricota</taxon>
        <taxon>Caudoviricetes</taxon>
    </lineage>
</organism>
<dbReference type="InterPro" id="IPR016192">
    <property type="entry name" value="APOBEC/CMP_deaminase_Zn-bd"/>
</dbReference>
<keyword evidence="2 6" id="KW-0479">Metal-binding</keyword>
<dbReference type="Gene3D" id="3.40.140.10">
    <property type="entry name" value="Cytidine Deaminase, domain 2"/>
    <property type="match status" value="1"/>
</dbReference>
<evidence type="ECO:0000256" key="5">
    <source>
        <dbReference type="PIRSR" id="PIRSR006019-1"/>
    </source>
</evidence>
<feature type="binding site" evidence="6">
    <location>
        <position position="87"/>
    </location>
    <ligand>
        <name>Zn(2+)</name>
        <dbReference type="ChEBI" id="CHEBI:29105"/>
        <note>catalytic</note>
    </ligand>
</feature>
<evidence type="ECO:0000256" key="6">
    <source>
        <dbReference type="PIRSR" id="PIRSR006019-2"/>
    </source>
</evidence>
<dbReference type="InterPro" id="IPR015517">
    <property type="entry name" value="dCMP_deaminase-rel"/>
</dbReference>
<sequence>MNKLTKEQTFISMALSMAGLSKCVSHKVCALIVKDNRVISTGINGTAHGRINCCDYCETKGWLNDDGTLNQVFRQDHSKWSKINELHAELNAICNSARLGISLEDSEMYCTLAPCTDCAKIISSAGIKKLYYYKEYDNPNQQDLSWKQILEESGVKVEKVDL</sequence>
<feature type="binding site" evidence="6">
    <location>
        <position position="115"/>
    </location>
    <ligand>
        <name>Zn(2+)</name>
        <dbReference type="ChEBI" id="CHEBI:29105"/>
        <note>catalytic</note>
    </ligand>
</feature>
<dbReference type="InterPro" id="IPR016193">
    <property type="entry name" value="Cytidine_deaminase-like"/>
</dbReference>
<dbReference type="GO" id="GO:0008270">
    <property type="term" value="F:zinc ion binding"/>
    <property type="evidence" value="ECO:0007669"/>
    <property type="project" value="InterPro"/>
</dbReference>
<dbReference type="PROSITE" id="PS00903">
    <property type="entry name" value="CYT_DCMP_DEAMINASES_1"/>
    <property type="match status" value="1"/>
</dbReference>
<protein>
    <submittedName>
        <fullName evidence="8">Deoxycytidylate deaminase</fullName>
    </submittedName>
</protein>
<feature type="domain" description="CMP/dCMP-type deaminase" evidence="7">
    <location>
        <begin position="5"/>
        <end position="157"/>
    </location>
</feature>
<evidence type="ECO:0000256" key="3">
    <source>
        <dbReference type="ARBA" id="ARBA00022801"/>
    </source>
</evidence>
<dbReference type="GO" id="GO:0006220">
    <property type="term" value="P:pyrimidine nucleotide metabolic process"/>
    <property type="evidence" value="ECO:0007669"/>
    <property type="project" value="InterPro"/>
</dbReference>
<feature type="binding site" evidence="6">
    <location>
        <position position="118"/>
    </location>
    <ligand>
        <name>Zn(2+)</name>
        <dbReference type="ChEBI" id="CHEBI:29105"/>
        <note>catalytic</note>
    </ligand>
</feature>
<reference evidence="8" key="1">
    <citation type="journal article" date="2021" name="Proc. Natl. Acad. Sci. U.S.A.">
        <title>A Catalog of Tens of Thousands of Viruses from Human Metagenomes Reveals Hidden Associations with Chronic Diseases.</title>
        <authorList>
            <person name="Tisza M.J."/>
            <person name="Buck C.B."/>
        </authorList>
    </citation>
    <scope>NUCLEOTIDE SEQUENCE</scope>
    <source>
        <strain evidence="8">CtCo31</strain>
    </source>
</reference>
<dbReference type="Pfam" id="PF00383">
    <property type="entry name" value="dCMP_cyt_deam_1"/>
    <property type="match status" value="1"/>
</dbReference>
<proteinExistence type="inferred from homology"/>
<comment type="cofactor">
    <cofactor evidence="6">
        <name>Zn(2+)</name>
        <dbReference type="ChEBI" id="CHEBI:29105"/>
    </cofactor>
</comment>
<dbReference type="PANTHER" id="PTHR11086">
    <property type="entry name" value="DEOXYCYTIDYLATE DEAMINASE-RELATED"/>
    <property type="match status" value="1"/>
</dbReference>
<evidence type="ECO:0000256" key="4">
    <source>
        <dbReference type="ARBA" id="ARBA00022833"/>
    </source>
</evidence>
<dbReference type="InterPro" id="IPR016473">
    <property type="entry name" value="dCMP_deaminase"/>
</dbReference>
<evidence type="ECO:0000256" key="1">
    <source>
        <dbReference type="ARBA" id="ARBA00006576"/>
    </source>
</evidence>
<accession>A0A8S5ULM0</accession>
<dbReference type="GO" id="GO:0004132">
    <property type="term" value="F:dCMP deaminase activity"/>
    <property type="evidence" value="ECO:0007669"/>
    <property type="project" value="InterPro"/>
</dbReference>
<evidence type="ECO:0000259" key="7">
    <source>
        <dbReference type="PROSITE" id="PS51747"/>
    </source>
</evidence>
<dbReference type="PIRSF" id="PIRSF006019">
    <property type="entry name" value="dCMP_deaminase"/>
    <property type="match status" value="1"/>
</dbReference>
<dbReference type="InterPro" id="IPR002125">
    <property type="entry name" value="CMP_dCMP_dom"/>
</dbReference>
<evidence type="ECO:0000256" key="2">
    <source>
        <dbReference type="ARBA" id="ARBA00022723"/>
    </source>
</evidence>
<name>A0A8S5ULM0_9CAUD</name>
<dbReference type="SUPFAM" id="SSF53927">
    <property type="entry name" value="Cytidine deaminase-like"/>
    <property type="match status" value="1"/>
</dbReference>